<organism evidence="2 3">
    <name type="scientific">Rehaibacterium terrae</name>
    <dbReference type="NCBI Taxonomy" id="1341696"/>
    <lineage>
        <taxon>Bacteria</taxon>
        <taxon>Pseudomonadati</taxon>
        <taxon>Pseudomonadota</taxon>
        <taxon>Gammaproteobacteria</taxon>
        <taxon>Lysobacterales</taxon>
        <taxon>Lysobacteraceae</taxon>
        <taxon>Rehaibacterium</taxon>
    </lineage>
</organism>
<keyword evidence="1" id="KW-0732">Signal</keyword>
<evidence type="ECO:0000256" key="1">
    <source>
        <dbReference type="SAM" id="SignalP"/>
    </source>
</evidence>
<name>A0A7W7Y131_9GAMM</name>
<feature type="chain" id="PRO_5031323553" evidence="1">
    <location>
        <begin position="23"/>
        <end position="220"/>
    </location>
</feature>
<evidence type="ECO:0000313" key="3">
    <source>
        <dbReference type="Proteomes" id="UP000519004"/>
    </source>
</evidence>
<gene>
    <name evidence="2" type="ORF">HNQ58_002080</name>
</gene>
<dbReference type="Proteomes" id="UP000519004">
    <property type="component" value="Unassembled WGS sequence"/>
</dbReference>
<accession>A0A7W7Y131</accession>
<comment type="caution">
    <text evidence="2">The sequence shown here is derived from an EMBL/GenBank/DDBJ whole genome shotgun (WGS) entry which is preliminary data.</text>
</comment>
<dbReference type="EMBL" id="JACHHX010000015">
    <property type="protein sequence ID" value="MBB5016169.1"/>
    <property type="molecule type" value="Genomic_DNA"/>
</dbReference>
<feature type="signal peptide" evidence="1">
    <location>
        <begin position="1"/>
        <end position="22"/>
    </location>
</feature>
<proteinExistence type="predicted"/>
<dbReference type="RefSeq" id="WP_183948839.1">
    <property type="nucleotide sequence ID" value="NZ_JACHHX010000015.1"/>
</dbReference>
<reference evidence="2 3" key="1">
    <citation type="submission" date="2020-08" db="EMBL/GenBank/DDBJ databases">
        <title>Genomic Encyclopedia of Type Strains, Phase IV (KMG-IV): sequencing the most valuable type-strain genomes for metagenomic binning, comparative biology and taxonomic classification.</title>
        <authorList>
            <person name="Goeker M."/>
        </authorList>
    </citation>
    <scope>NUCLEOTIDE SEQUENCE [LARGE SCALE GENOMIC DNA]</scope>
    <source>
        <strain evidence="2 3">DSM 25897</strain>
    </source>
</reference>
<evidence type="ECO:0000313" key="2">
    <source>
        <dbReference type="EMBL" id="MBB5016169.1"/>
    </source>
</evidence>
<dbReference type="AlphaFoldDB" id="A0A7W7Y131"/>
<sequence>MKKSFLIAALGAACLPATALHAAGGHHAVDDAALLAPGQCHVESWYARGGGERRLHVAPACRRGPVEWALALERGFGDGDTLGLQAKGLFTAEAAPLALGWSLGVERGHDGPREEALRLNLPATLALGERLAAHLNLGRRWQRHGRGAWTAGAALEAELGGGFSAVAERWREGRGQHARQVGLRWTTPGDGLDLDLGHAHGHGDDGWRGWTLGATWRFGG</sequence>
<keyword evidence="3" id="KW-1185">Reference proteome</keyword>
<protein>
    <submittedName>
        <fullName evidence="2">Uncharacterized protein</fullName>
    </submittedName>
</protein>